<evidence type="ECO:0000313" key="1">
    <source>
        <dbReference type="EMBL" id="CAB4338988.1"/>
    </source>
</evidence>
<accession>A0A6J7Q657</accession>
<dbReference type="EMBL" id="CAESAD010000004">
    <property type="protein sequence ID" value="CAB4338988.1"/>
    <property type="molecule type" value="Genomic_DNA"/>
</dbReference>
<dbReference type="AlphaFoldDB" id="A0A6J7Q657"/>
<dbReference type="EMBL" id="CAFBPK010000004">
    <property type="protein sequence ID" value="CAB5013240.1"/>
    <property type="molecule type" value="Genomic_DNA"/>
</dbReference>
<sequence length="343" mass="39671">MLWDPEESRSDAIPAKEYESYGCTWDSEGPKPGDVVVFPEVMTELIPKYYSKNLCVIWWLSVDNFISTSQLPIEVIRECYPDLIHCYQSEYARNFIEMHELGNQLALSDYTNLDFITFASTLKRHECDQSSKKIVAINPAKGFERTEIVIKKFPSKKFLRLENMSRPEVMDALASSTYYLDLGTHPGKDRFPREAALLNCIVLTNTRGASDNDIDIPIDVERFKIDDSLDGFELELLSIVEAMDFNICTNLEMQSTYRNKITNEKKVFDEEVTKFIESIEVEISLVDVGIRNSLLDTHNFMMKVIQERDSALLQVAEMNKSMSWKVTQPIRFCLDLFKNLYKH</sequence>
<proteinExistence type="predicted"/>
<name>A0A6J7Q657_9ZZZZ</name>
<organism evidence="2">
    <name type="scientific">freshwater metagenome</name>
    <dbReference type="NCBI Taxonomy" id="449393"/>
    <lineage>
        <taxon>unclassified sequences</taxon>
        <taxon>metagenomes</taxon>
        <taxon>ecological metagenomes</taxon>
    </lineage>
</organism>
<gene>
    <name evidence="1" type="ORF">UFOPK3925_00818</name>
    <name evidence="2" type="ORF">UFOPK4097_00454</name>
</gene>
<protein>
    <submittedName>
        <fullName evidence="2">Unannotated protein</fullName>
    </submittedName>
</protein>
<reference evidence="2" key="1">
    <citation type="submission" date="2020-05" db="EMBL/GenBank/DDBJ databases">
        <authorList>
            <person name="Chiriac C."/>
            <person name="Salcher M."/>
            <person name="Ghai R."/>
            <person name="Kavagutti S V."/>
        </authorList>
    </citation>
    <scope>NUCLEOTIDE SEQUENCE</scope>
</reference>
<evidence type="ECO:0000313" key="2">
    <source>
        <dbReference type="EMBL" id="CAB5013240.1"/>
    </source>
</evidence>